<protein>
    <submittedName>
        <fullName evidence="2">Uncharacterized protein</fullName>
    </submittedName>
</protein>
<keyword evidence="3" id="KW-1185">Reference proteome</keyword>
<gene>
    <name evidence="2" type="ORF">PEP31012_02353</name>
</gene>
<evidence type="ECO:0000256" key="1">
    <source>
        <dbReference type="SAM" id="MobiDB-lite"/>
    </source>
</evidence>
<reference evidence="2 3" key="1">
    <citation type="submission" date="2019-08" db="EMBL/GenBank/DDBJ databases">
        <authorList>
            <person name="Peeters C."/>
        </authorList>
    </citation>
    <scope>NUCLEOTIDE SEQUENCE [LARGE SCALE GENOMIC DNA]</scope>
    <source>
        <strain evidence="2 3">LMG 31012</strain>
    </source>
</reference>
<dbReference type="AlphaFoldDB" id="A0A5E4V1X0"/>
<evidence type="ECO:0000313" key="3">
    <source>
        <dbReference type="Proteomes" id="UP000400981"/>
    </source>
</evidence>
<organism evidence="2 3">
    <name type="scientific">Pandoraea eparura</name>
    <dbReference type="NCBI Taxonomy" id="2508291"/>
    <lineage>
        <taxon>Bacteria</taxon>
        <taxon>Pseudomonadati</taxon>
        <taxon>Pseudomonadota</taxon>
        <taxon>Betaproteobacteria</taxon>
        <taxon>Burkholderiales</taxon>
        <taxon>Burkholderiaceae</taxon>
        <taxon>Pandoraea</taxon>
    </lineage>
</organism>
<evidence type="ECO:0000313" key="2">
    <source>
        <dbReference type="EMBL" id="VVE05584.1"/>
    </source>
</evidence>
<feature type="compositionally biased region" description="Polar residues" evidence="1">
    <location>
        <begin position="1"/>
        <end position="29"/>
    </location>
</feature>
<dbReference type="EMBL" id="CABPSH010000004">
    <property type="protein sequence ID" value="VVE05584.1"/>
    <property type="molecule type" value="Genomic_DNA"/>
</dbReference>
<dbReference type="Proteomes" id="UP000400981">
    <property type="component" value="Unassembled WGS sequence"/>
</dbReference>
<sequence>MIEAPPSTSAAVPVTNDNSSSVRQSTERASASGFATRLRGCRPVTSAYDAWVSFMSRDISVSTVPDNMTLTRTSCAPYPAASVRVKPIRPAWLAAKTAVPGNDQRGLALP</sequence>
<feature type="region of interest" description="Disordered" evidence="1">
    <location>
        <begin position="1"/>
        <end position="32"/>
    </location>
</feature>
<proteinExistence type="predicted"/>
<name>A0A5E4V1X0_9BURK</name>
<accession>A0A5E4V1X0</accession>